<feature type="compositionally biased region" description="Basic and acidic residues" evidence="1">
    <location>
        <begin position="27"/>
        <end position="38"/>
    </location>
</feature>
<name>A0A9D4MQP2_DREPO</name>
<gene>
    <name evidence="2" type="ORF">DPMN_004364</name>
</gene>
<dbReference type="AlphaFoldDB" id="A0A9D4MQP2"/>
<evidence type="ECO:0000313" key="2">
    <source>
        <dbReference type="EMBL" id="KAH3880450.1"/>
    </source>
</evidence>
<keyword evidence="3" id="KW-1185">Reference proteome</keyword>
<organism evidence="2 3">
    <name type="scientific">Dreissena polymorpha</name>
    <name type="common">Zebra mussel</name>
    <name type="synonym">Mytilus polymorpha</name>
    <dbReference type="NCBI Taxonomy" id="45954"/>
    <lineage>
        <taxon>Eukaryota</taxon>
        <taxon>Metazoa</taxon>
        <taxon>Spiralia</taxon>
        <taxon>Lophotrochozoa</taxon>
        <taxon>Mollusca</taxon>
        <taxon>Bivalvia</taxon>
        <taxon>Autobranchia</taxon>
        <taxon>Heteroconchia</taxon>
        <taxon>Euheterodonta</taxon>
        <taxon>Imparidentia</taxon>
        <taxon>Neoheterodontei</taxon>
        <taxon>Myida</taxon>
        <taxon>Dreissenoidea</taxon>
        <taxon>Dreissenidae</taxon>
        <taxon>Dreissena</taxon>
    </lineage>
</organism>
<dbReference type="Proteomes" id="UP000828390">
    <property type="component" value="Unassembled WGS sequence"/>
</dbReference>
<feature type="region of interest" description="Disordered" evidence="1">
    <location>
        <begin position="27"/>
        <end position="51"/>
    </location>
</feature>
<protein>
    <submittedName>
        <fullName evidence="2">Uncharacterized protein</fullName>
    </submittedName>
</protein>
<comment type="caution">
    <text evidence="2">The sequence shown here is derived from an EMBL/GenBank/DDBJ whole genome shotgun (WGS) entry which is preliminary data.</text>
</comment>
<dbReference type="EMBL" id="JAIWYP010000001">
    <property type="protein sequence ID" value="KAH3880450.1"/>
    <property type="molecule type" value="Genomic_DNA"/>
</dbReference>
<sequence length="51" mass="5543">MDCQKRSQLSSGSEAMPLILAVPVPADHRLGNRDRGGLEAKQNPVDTLEKI</sequence>
<reference evidence="2" key="1">
    <citation type="journal article" date="2019" name="bioRxiv">
        <title>The Genome of the Zebra Mussel, Dreissena polymorpha: A Resource for Invasive Species Research.</title>
        <authorList>
            <person name="McCartney M.A."/>
            <person name="Auch B."/>
            <person name="Kono T."/>
            <person name="Mallez S."/>
            <person name="Zhang Y."/>
            <person name="Obille A."/>
            <person name="Becker A."/>
            <person name="Abrahante J.E."/>
            <person name="Garbe J."/>
            <person name="Badalamenti J.P."/>
            <person name="Herman A."/>
            <person name="Mangelson H."/>
            <person name="Liachko I."/>
            <person name="Sullivan S."/>
            <person name="Sone E.D."/>
            <person name="Koren S."/>
            <person name="Silverstein K.A.T."/>
            <person name="Beckman K.B."/>
            <person name="Gohl D.M."/>
        </authorList>
    </citation>
    <scope>NUCLEOTIDE SEQUENCE</scope>
    <source>
        <strain evidence="2">Duluth1</strain>
        <tissue evidence="2">Whole animal</tissue>
    </source>
</reference>
<evidence type="ECO:0000313" key="3">
    <source>
        <dbReference type="Proteomes" id="UP000828390"/>
    </source>
</evidence>
<reference evidence="2" key="2">
    <citation type="submission" date="2020-11" db="EMBL/GenBank/DDBJ databases">
        <authorList>
            <person name="McCartney M.A."/>
            <person name="Auch B."/>
            <person name="Kono T."/>
            <person name="Mallez S."/>
            <person name="Becker A."/>
            <person name="Gohl D.M."/>
            <person name="Silverstein K.A.T."/>
            <person name="Koren S."/>
            <person name="Bechman K.B."/>
            <person name="Herman A."/>
            <person name="Abrahante J.E."/>
            <person name="Garbe J."/>
        </authorList>
    </citation>
    <scope>NUCLEOTIDE SEQUENCE</scope>
    <source>
        <strain evidence="2">Duluth1</strain>
        <tissue evidence="2">Whole animal</tissue>
    </source>
</reference>
<evidence type="ECO:0000256" key="1">
    <source>
        <dbReference type="SAM" id="MobiDB-lite"/>
    </source>
</evidence>
<accession>A0A9D4MQP2</accession>
<proteinExistence type="predicted"/>